<proteinExistence type="predicted"/>
<evidence type="ECO:0000313" key="2">
    <source>
        <dbReference type="EMBL" id="VBB43599.1"/>
    </source>
</evidence>
<gene>
    <name evidence="2" type="ORF">TRIP_B30027</name>
</gene>
<organism evidence="2">
    <name type="scientific">Uncultured Desulfatiglans sp</name>
    <dbReference type="NCBI Taxonomy" id="1748965"/>
    <lineage>
        <taxon>Bacteria</taxon>
        <taxon>Pseudomonadati</taxon>
        <taxon>Thermodesulfobacteriota</taxon>
        <taxon>Desulfobacteria</taxon>
        <taxon>Desulfatiglandales</taxon>
        <taxon>Desulfatiglandaceae</taxon>
        <taxon>Desulfatiglans</taxon>
        <taxon>environmental samples</taxon>
    </lineage>
</organism>
<sequence>MNRFDGGPMTKIQSWEVSDAFWERVKPLLPVPERDPQKSYKRKIGGGRKPIPPPADL</sequence>
<accession>A0A653A6A2</accession>
<evidence type="ECO:0000256" key="1">
    <source>
        <dbReference type="SAM" id="MobiDB-lite"/>
    </source>
</evidence>
<reference evidence="2" key="1">
    <citation type="submission" date="2018-07" db="EMBL/GenBank/DDBJ databases">
        <authorList>
            <consortium name="Genoscope - CEA"/>
            <person name="William W."/>
        </authorList>
    </citation>
    <scope>NUCLEOTIDE SEQUENCE</scope>
    <source>
        <strain evidence="2">IK1</strain>
    </source>
</reference>
<name>A0A653A6A2_UNCDX</name>
<protein>
    <submittedName>
        <fullName evidence="2">Uncharacterized protein</fullName>
    </submittedName>
</protein>
<dbReference type="AlphaFoldDB" id="A0A653A6A2"/>
<feature type="region of interest" description="Disordered" evidence="1">
    <location>
        <begin position="31"/>
        <end position="57"/>
    </location>
</feature>
<dbReference type="EMBL" id="UPXX01000023">
    <property type="protein sequence ID" value="VBB43599.1"/>
    <property type="molecule type" value="Genomic_DNA"/>
</dbReference>